<comment type="caution">
    <text evidence="1">The sequence shown here is derived from an EMBL/GenBank/DDBJ whole genome shotgun (WGS) entry which is preliminary data.</text>
</comment>
<evidence type="ECO:0000313" key="2">
    <source>
        <dbReference type="Proteomes" id="UP000235330"/>
    </source>
</evidence>
<dbReference type="RefSeq" id="WP_102516179.1">
    <property type="nucleotide sequence ID" value="NZ_CAWNSM010000018.1"/>
</dbReference>
<accession>A0A2N7FDW1</accession>
<gene>
    <name evidence="1" type="ORF">BCU17_17150</name>
</gene>
<proteinExistence type="predicted"/>
<protein>
    <submittedName>
        <fullName evidence="1">Uncharacterized protein</fullName>
    </submittedName>
</protein>
<dbReference type="Proteomes" id="UP000235330">
    <property type="component" value="Unassembled WGS sequence"/>
</dbReference>
<dbReference type="EMBL" id="MCWU01000018">
    <property type="protein sequence ID" value="PMJ67496.1"/>
    <property type="molecule type" value="Genomic_DNA"/>
</dbReference>
<organism evidence="1 2">
    <name type="scientific">Vibrio splendidus</name>
    <dbReference type="NCBI Taxonomy" id="29497"/>
    <lineage>
        <taxon>Bacteria</taxon>
        <taxon>Pseudomonadati</taxon>
        <taxon>Pseudomonadota</taxon>
        <taxon>Gammaproteobacteria</taxon>
        <taxon>Vibrionales</taxon>
        <taxon>Vibrionaceae</taxon>
        <taxon>Vibrio</taxon>
    </lineage>
</organism>
<name>A0A2N7FDW1_VIBSP</name>
<reference evidence="2" key="1">
    <citation type="submission" date="2016-07" db="EMBL/GenBank/DDBJ databases">
        <title>Nontailed viruses are major unrecognized killers of bacteria in the ocean.</title>
        <authorList>
            <person name="Kauffman K."/>
            <person name="Hussain F."/>
            <person name="Yang J."/>
            <person name="Arevalo P."/>
            <person name="Brown J."/>
            <person name="Cutler M."/>
            <person name="Kelly L."/>
            <person name="Polz M.F."/>
        </authorList>
    </citation>
    <scope>NUCLEOTIDE SEQUENCE [LARGE SCALE GENOMIC DNA]</scope>
    <source>
        <strain evidence="2">10N.261.55.E11</strain>
    </source>
</reference>
<evidence type="ECO:0000313" key="1">
    <source>
        <dbReference type="EMBL" id="PMJ67496.1"/>
    </source>
</evidence>
<dbReference type="AlphaFoldDB" id="A0A2N7FDW1"/>
<sequence length="69" mass="7390">MGKTVSGVTTVPGTKHLNGSRKVAYTVKDDNGTRETKTADVSGDRQRVGEIIKANEGAESVSFDTKYDD</sequence>